<dbReference type="Proteomes" id="UP001154282">
    <property type="component" value="Unassembled WGS sequence"/>
</dbReference>
<evidence type="ECO:0000313" key="3">
    <source>
        <dbReference type="Proteomes" id="UP001154282"/>
    </source>
</evidence>
<gene>
    <name evidence="2" type="ORF">LITE_LOCUS48030</name>
</gene>
<accession>A0AAV0RJE1</accession>
<proteinExistence type="predicted"/>
<protein>
    <submittedName>
        <fullName evidence="2">Uncharacterized protein</fullName>
    </submittedName>
</protein>
<sequence length="68" mass="7450">MDFGDRSECRSAWESFRRPSMPMDHPAAVAFAVFFSGGTGMLHSRSPAVKAPPLGTPRDPASWPFPRS</sequence>
<feature type="non-terminal residue" evidence="2">
    <location>
        <position position="68"/>
    </location>
</feature>
<evidence type="ECO:0000256" key="1">
    <source>
        <dbReference type="SAM" id="MobiDB-lite"/>
    </source>
</evidence>
<organism evidence="2 3">
    <name type="scientific">Linum tenue</name>
    <dbReference type="NCBI Taxonomy" id="586396"/>
    <lineage>
        <taxon>Eukaryota</taxon>
        <taxon>Viridiplantae</taxon>
        <taxon>Streptophyta</taxon>
        <taxon>Embryophyta</taxon>
        <taxon>Tracheophyta</taxon>
        <taxon>Spermatophyta</taxon>
        <taxon>Magnoliopsida</taxon>
        <taxon>eudicotyledons</taxon>
        <taxon>Gunneridae</taxon>
        <taxon>Pentapetalae</taxon>
        <taxon>rosids</taxon>
        <taxon>fabids</taxon>
        <taxon>Malpighiales</taxon>
        <taxon>Linaceae</taxon>
        <taxon>Linum</taxon>
    </lineage>
</organism>
<reference evidence="2" key="1">
    <citation type="submission" date="2022-08" db="EMBL/GenBank/DDBJ databases">
        <authorList>
            <person name="Gutierrez-Valencia J."/>
        </authorList>
    </citation>
    <scope>NUCLEOTIDE SEQUENCE</scope>
</reference>
<evidence type="ECO:0000313" key="2">
    <source>
        <dbReference type="EMBL" id="CAI0556588.1"/>
    </source>
</evidence>
<dbReference type="EMBL" id="CAMGYJ010000011">
    <property type="protein sequence ID" value="CAI0556588.1"/>
    <property type="molecule type" value="Genomic_DNA"/>
</dbReference>
<dbReference type="AlphaFoldDB" id="A0AAV0RJE1"/>
<feature type="region of interest" description="Disordered" evidence="1">
    <location>
        <begin position="45"/>
        <end position="68"/>
    </location>
</feature>
<comment type="caution">
    <text evidence="2">The sequence shown here is derived from an EMBL/GenBank/DDBJ whole genome shotgun (WGS) entry which is preliminary data.</text>
</comment>
<name>A0AAV0RJE1_9ROSI</name>
<keyword evidence="3" id="KW-1185">Reference proteome</keyword>